<protein>
    <recommendedName>
        <fullName evidence="2">Replication factor A C-terminal domain-containing protein</fullName>
    </recommendedName>
</protein>
<feature type="domain" description="Replication factor A C-terminal" evidence="2">
    <location>
        <begin position="323"/>
        <end position="413"/>
    </location>
</feature>
<reference evidence="3" key="2">
    <citation type="submission" date="2021-03" db="UniProtKB">
        <authorList>
            <consortium name="EnsemblPlants"/>
        </authorList>
    </citation>
    <scope>IDENTIFICATION</scope>
</reference>
<dbReference type="SUPFAM" id="SSF50249">
    <property type="entry name" value="Nucleic acid-binding proteins"/>
    <property type="match status" value="3"/>
</dbReference>
<evidence type="ECO:0000313" key="3">
    <source>
        <dbReference type="EnsemblPlants" id="AUR62013558-RA:cds"/>
    </source>
</evidence>
<reference evidence="3" key="1">
    <citation type="journal article" date="2017" name="Nature">
        <title>The genome of Chenopodium quinoa.</title>
        <authorList>
            <person name="Jarvis D.E."/>
            <person name="Ho Y.S."/>
            <person name="Lightfoot D.J."/>
            <person name="Schmoeckel S.M."/>
            <person name="Li B."/>
            <person name="Borm T.J.A."/>
            <person name="Ohyanagi H."/>
            <person name="Mineta K."/>
            <person name="Michell C.T."/>
            <person name="Saber N."/>
            <person name="Kharbatia N.M."/>
            <person name="Rupper R.R."/>
            <person name="Sharp A.R."/>
            <person name="Dally N."/>
            <person name="Boughton B.A."/>
            <person name="Woo Y.H."/>
            <person name="Gao G."/>
            <person name="Schijlen E.G.W.M."/>
            <person name="Guo X."/>
            <person name="Momin A.A."/>
            <person name="Negrao S."/>
            <person name="Al-Babili S."/>
            <person name="Gehring C."/>
            <person name="Roessner U."/>
            <person name="Jung C."/>
            <person name="Murphy K."/>
            <person name="Arold S.T."/>
            <person name="Gojobori T."/>
            <person name="van der Linden C.G."/>
            <person name="van Loo E.N."/>
            <person name="Jellen E.N."/>
            <person name="Maughan P.J."/>
            <person name="Tester M."/>
        </authorList>
    </citation>
    <scope>NUCLEOTIDE SEQUENCE [LARGE SCALE GENOMIC DNA]</scope>
    <source>
        <strain evidence="3">cv. PI 614886</strain>
    </source>
</reference>
<sequence length="592" mass="67589">MFCPEAVLLTSPAEPNIKGEKKSNTITVTYSAMADQKYKTARQKPEYVYLDQLNAESKTYIVRVVVAEKGRDTLSSKKTVRFQTLLLRDEKGNRMCGTLFGDQIEAFEEALQYLGEYDISAAPIKFIDEKWRTELDQFPYQMAFGSRTVIQPVHPELGPILPNYQPIASIPRTVDPDEKYDIVGVVLYVEEEPRKIEARDGKRESFVREIVVTDESCDQPLTISLWNDLTAPKFFDKLPNWAEAFQVIGFRALKPYTRRGFSMNSGMSTRIIYKPEGDRARELFDWANLFHQKILDRQTRVLEVKYPAKQHHTGRTSMDRGNHSNCWKRTNLPLQKRYSCTSCYKKECICTERTTFKFEASDGTGTMAFTTFNDDTERLFRRSAAEIYAIKEADDHNAFEAIQDMLSSKPFYIKVGPTSHLGQNNVLEWTLKGIELKEDPETPEVLQPFDGTSNQAKDANEKEKRQNMEQGNPEPVIPTPNMKGSSEKHTQDSPFTQTLELAQGDIESLKRKKALGKTPVQFQDEETESEPPLSQFHAKKKLCFGGMTPEKNKTAQGLEISPRKDQAQDEPVPLKTDKKQAKPVTVESEKPK</sequence>
<feature type="compositionally biased region" description="Basic and acidic residues" evidence="1">
    <location>
        <begin position="458"/>
        <end position="467"/>
    </location>
</feature>
<keyword evidence="4" id="KW-1185">Reference proteome</keyword>
<accession>A0A803LHW1</accession>
<dbReference type="Gene3D" id="2.40.50.140">
    <property type="entry name" value="Nucleic acid-binding proteins"/>
    <property type="match status" value="3"/>
</dbReference>
<evidence type="ECO:0000256" key="1">
    <source>
        <dbReference type="SAM" id="MobiDB-lite"/>
    </source>
</evidence>
<dbReference type="InterPro" id="IPR013955">
    <property type="entry name" value="Rep_factor-A_C"/>
</dbReference>
<evidence type="ECO:0000259" key="2">
    <source>
        <dbReference type="Pfam" id="PF08646"/>
    </source>
</evidence>
<dbReference type="Proteomes" id="UP000596660">
    <property type="component" value="Unplaced"/>
</dbReference>
<feature type="region of interest" description="Disordered" evidence="1">
    <location>
        <begin position="512"/>
        <end position="592"/>
    </location>
</feature>
<dbReference type="AlphaFoldDB" id="A0A803LHW1"/>
<evidence type="ECO:0000313" key="4">
    <source>
        <dbReference type="Proteomes" id="UP000596660"/>
    </source>
</evidence>
<dbReference type="Pfam" id="PF08646">
    <property type="entry name" value="Rep_fac-A_C"/>
    <property type="match status" value="1"/>
</dbReference>
<dbReference type="InterPro" id="IPR012340">
    <property type="entry name" value="NA-bd_OB-fold"/>
</dbReference>
<feature type="region of interest" description="Disordered" evidence="1">
    <location>
        <begin position="443"/>
        <end position="492"/>
    </location>
</feature>
<dbReference type="PANTHER" id="PTHR47165">
    <property type="entry name" value="OS03G0429900 PROTEIN"/>
    <property type="match status" value="1"/>
</dbReference>
<dbReference type="PANTHER" id="PTHR47165:SF4">
    <property type="entry name" value="OS03G0429900 PROTEIN"/>
    <property type="match status" value="1"/>
</dbReference>
<dbReference type="EnsemblPlants" id="AUR62013558-RA">
    <property type="protein sequence ID" value="AUR62013558-RA:cds"/>
    <property type="gene ID" value="AUR62013558"/>
</dbReference>
<name>A0A803LHW1_CHEQI</name>
<organism evidence="3 4">
    <name type="scientific">Chenopodium quinoa</name>
    <name type="common">Quinoa</name>
    <dbReference type="NCBI Taxonomy" id="63459"/>
    <lineage>
        <taxon>Eukaryota</taxon>
        <taxon>Viridiplantae</taxon>
        <taxon>Streptophyta</taxon>
        <taxon>Embryophyta</taxon>
        <taxon>Tracheophyta</taxon>
        <taxon>Spermatophyta</taxon>
        <taxon>Magnoliopsida</taxon>
        <taxon>eudicotyledons</taxon>
        <taxon>Gunneridae</taxon>
        <taxon>Pentapetalae</taxon>
        <taxon>Caryophyllales</taxon>
        <taxon>Chenopodiaceae</taxon>
        <taxon>Chenopodioideae</taxon>
        <taxon>Atripliceae</taxon>
        <taxon>Chenopodium</taxon>
    </lineage>
</organism>
<dbReference type="Gramene" id="AUR62013558-RA">
    <property type="protein sequence ID" value="AUR62013558-RA:cds"/>
    <property type="gene ID" value="AUR62013558"/>
</dbReference>
<proteinExistence type="predicted"/>